<feature type="transmembrane region" description="Helical" evidence="1">
    <location>
        <begin position="37"/>
        <end position="57"/>
    </location>
</feature>
<name>A0A1D1YU36_9ARAE</name>
<keyword evidence="1" id="KW-0472">Membrane</keyword>
<accession>A0A1D1YU36</accession>
<evidence type="ECO:0000313" key="2">
    <source>
        <dbReference type="EMBL" id="JAT58141.1"/>
    </source>
</evidence>
<reference evidence="2" key="1">
    <citation type="submission" date="2015-07" db="EMBL/GenBank/DDBJ databases">
        <title>Transcriptome Assembly of Anthurium amnicola.</title>
        <authorList>
            <person name="Suzuki J."/>
        </authorList>
    </citation>
    <scope>NUCLEOTIDE SEQUENCE</scope>
</reference>
<organism evidence="2">
    <name type="scientific">Anthurium amnicola</name>
    <dbReference type="NCBI Taxonomy" id="1678845"/>
    <lineage>
        <taxon>Eukaryota</taxon>
        <taxon>Viridiplantae</taxon>
        <taxon>Streptophyta</taxon>
        <taxon>Embryophyta</taxon>
        <taxon>Tracheophyta</taxon>
        <taxon>Spermatophyta</taxon>
        <taxon>Magnoliopsida</taxon>
        <taxon>Liliopsida</taxon>
        <taxon>Araceae</taxon>
        <taxon>Pothoideae</taxon>
        <taxon>Potheae</taxon>
        <taxon>Anthurium</taxon>
    </lineage>
</organism>
<sequence length="274" mass="30209">MADYVTEQVGSLVKRLSAHLHRKASEVVMLLFSNKGAGSLGALAGFAIAIVFTWKFLRSPPGRQRRNLPKRTNPGSSSSGINLAREVASDSEVHPSQLSLKDFNTVDADCSAVELTLGQIVRKRLNGGRKVTCQLLGVILEERTPDELQVHATVRLCEVDVLLEIAKSCDVYLMETVHDDESEERVLAALENAGLFNTGGLIKEKVLFCSTENGRSSFVRQLEPDWHIDTNPEVVYTLARFIRCQLHIAPANSSFTASNVFTSTSLEQYFSKTV</sequence>
<dbReference type="PANTHER" id="PTHR34126:SF1">
    <property type="entry name" value="PEROXISOME BIOGENESIS PROTEIN 22"/>
    <property type="match status" value="1"/>
</dbReference>
<evidence type="ECO:0000256" key="1">
    <source>
        <dbReference type="SAM" id="Phobius"/>
    </source>
</evidence>
<dbReference type="InterPro" id="IPR037485">
    <property type="entry name" value="PEX22"/>
</dbReference>
<dbReference type="Pfam" id="PF22978">
    <property type="entry name" value="HAD_Pex22"/>
    <property type="match status" value="1"/>
</dbReference>
<dbReference type="GO" id="GO:0007031">
    <property type="term" value="P:peroxisome organization"/>
    <property type="evidence" value="ECO:0007669"/>
    <property type="project" value="InterPro"/>
</dbReference>
<proteinExistence type="predicted"/>
<gene>
    <name evidence="2" type="primary">PEX22_7</name>
    <name evidence="2" type="ORF">g.15338</name>
</gene>
<dbReference type="AlphaFoldDB" id="A0A1D1YU36"/>
<protein>
    <submittedName>
        <fullName evidence="2">Peroxisome biogenesis protein 22</fullName>
    </submittedName>
</protein>
<dbReference type="EMBL" id="GDJX01009795">
    <property type="protein sequence ID" value="JAT58141.1"/>
    <property type="molecule type" value="Transcribed_RNA"/>
</dbReference>
<keyword evidence="1" id="KW-1133">Transmembrane helix</keyword>
<keyword evidence="1" id="KW-0812">Transmembrane</keyword>
<dbReference type="PANTHER" id="PTHR34126">
    <property type="entry name" value="PEROXISOME BIOGENESIS PROTEIN 22"/>
    <property type="match status" value="1"/>
</dbReference>